<dbReference type="InterPro" id="IPR016024">
    <property type="entry name" value="ARM-type_fold"/>
</dbReference>
<dbReference type="Gene3D" id="1.25.10.10">
    <property type="entry name" value="Leucine-rich Repeat Variant"/>
    <property type="match status" value="1"/>
</dbReference>
<comment type="caution">
    <text evidence="2">The sequence shown here is derived from an EMBL/GenBank/DDBJ whole genome shotgun (WGS) entry which is preliminary data.</text>
</comment>
<dbReference type="EMBL" id="JAHQIW010000080">
    <property type="protein sequence ID" value="KAJ1345897.1"/>
    <property type="molecule type" value="Genomic_DNA"/>
</dbReference>
<dbReference type="AlphaFoldDB" id="A0AAD5QBX2"/>
<evidence type="ECO:0000313" key="2">
    <source>
        <dbReference type="EMBL" id="KAJ1345897.1"/>
    </source>
</evidence>
<evidence type="ECO:0008006" key="4">
    <source>
        <dbReference type="Google" id="ProtNLM"/>
    </source>
</evidence>
<dbReference type="InterPro" id="IPR011989">
    <property type="entry name" value="ARM-like"/>
</dbReference>
<organism evidence="2 3">
    <name type="scientific">Parelaphostrongylus tenuis</name>
    <name type="common">Meningeal worm</name>
    <dbReference type="NCBI Taxonomy" id="148309"/>
    <lineage>
        <taxon>Eukaryota</taxon>
        <taxon>Metazoa</taxon>
        <taxon>Ecdysozoa</taxon>
        <taxon>Nematoda</taxon>
        <taxon>Chromadorea</taxon>
        <taxon>Rhabditida</taxon>
        <taxon>Rhabditina</taxon>
        <taxon>Rhabditomorpha</taxon>
        <taxon>Strongyloidea</taxon>
        <taxon>Metastrongylidae</taxon>
        <taxon>Parelaphostrongylus</taxon>
    </lineage>
</organism>
<proteinExistence type="predicted"/>
<accession>A0AAD5QBX2</accession>
<keyword evidence="3" id="KW-1185">Reference proteome</keyword>
<evidence type="ECO:0000313" key="3">
    <source>
        <dbReference type="Proteomes" id="UP001196413"/>
    </source>
</evidence>
<sequence length="410" mass="46272">MHQHNDYRWPAMSDKKHPRKQSEKSSFQKRKSNISTEVSSHRTMDTNSFEELYESKVDSDAEIESFEMDDPACSASSALMKQFVQADHDDGMISSEVRAQGEPEYVDDLLHNTVLVFYSETQQLSAARISLPTCERVIYDFFSVNSEDFSTILSSYPEQWRQFAYGLIDKNKPGVGDTATEQRSPASVGSSLRETVRGDILSQNADFVDRRGGLKHYSSYNELLESSVAYDDDLNFSDVAELESTICLKDDAQLQNKYIASLLKELSTLDPLRRMSRIMLFKYCNKCDAKLKRNALKLLQKICVAQAATFGDLVETTLSKLLNSNSEGQNQHVMTTADECLKTLATHFPRRLVIQATKPILSQENDPRVGPALKMLTRLIESIDAGDVLTTLPEIAREIVNCYSSPHERS</sequence>
<protein>
    <recommendedName>
        <fullName evidence="4">TOG domain-containing protein</fullName>
    </recommendedName>
</protein>
<dbReference type="SUPFAM" id="SSF48371">
    <property type="entry name" value="ARM repeat"/>
    <property type="match status" value="1"/>
</dbReference>
<evidence type="ECO:0000256" key="1">
    <source>
        <dbReference type="SAM" id="MobiDB-lite"/>
    </source>
</evidence>
<name>A0AAD5QBX2_PARTN</name>
<feature type="region of interest" description="Disordered" evidence="1">
    <location>
        <begin position="1"/>
        <end position="44"/>
    </location>
</feature>
<dbReference type="Proteomes" id="UP001196413">
    <property type="component" value="Unassembled WGS sequence"/>
</dbReference>
<gene>
    <name evidence="2" type="ORF">KIN20_000529</name>
</gene>
<reference evidence="2" key="1">
    <citation type="submission" date="2021-06" db="EMBL/GenBank/DDBJ databases">
        <title>Parelaphostrongylus tenuis whole genome reference sequence.</title>
        <authorList>
            <person name="Garwood T.J."/>
            <person name="Larsen P.A."/>
            <person name="Fountain-Jones N.M."/>
            <person name="Garbe J.R."/>
            <person name="Macchietto M.G."/>
            <person name="Kania S.A."/>
            <person name="Gerhold R.W."/>
            <person name="Richards J.E."/>
            <person name="Wolf T.M."/>
        </authorList>
    </citation>
    <scope>NUCLEOTIDE SEQUENCE</scope>
    <source>
        <strain evidence="2">MNPRO001-30</strain>
        <tissue evidence="2">Meninges</tissue>
    </source>
</reference>